<dbReference type="InterPro" id="IPR003439">
    <property type="entry name" value="ABC_transporter-like_ATP-bd"/>
</dbReference>
<proteinExistence type="inferred from homology"/>
<dbReference type="EMBL" id="CP129683">
    <property type="protein sequence ID" value="XDS50611.1"/>
    <property type="molecule type" value="Genomic_DNA"/>
</dbReference>
<dbReference type="SMART" id="SM00382">
    <property type="entry name" value="AAA"/>
    <property type="match status" value="1"/>
</dbReference>
<keyword evidence="5" id="KW-0997">Cell inner membrane</keyword>
<evidence type="ECO:0000256" key="1">
    <source>
        <dbReference type="ARBA" id="ARBA00004202"/>
    </source>
</evidence>
<evidence type="ECO:0000256" key="2">
    <source>
        <dbReference type="ARBA" id="ARBA00005417"/>
    </source>
</evidence>
<dbReference type="RefSeq" id="WP_369341574.1">
    <property type="nucleotide sequence ID" value="NZ_CP129675.1"/>
</dbReference>
<dbReference type="InterPro" id="IPR027417">
    <property type="entry name" value="P-loop_NTPase"/>
</dbReference>
<evidence type="ECO:0000256" key="5">
    <source>
        <dbReference type="ARBA" id="ARBA00022519"/>
    </source>
</evidence>
<evidence type="ECO:0000256" key="6">
    <source>
        <dbReference type="ARBA" id="ARBA00022741"/>
    </source>
</evidence>
<dbReference type="Pfam" id="PF00005">
    <property type="entry name" value="ABC_tran"/>
    <property type="match status" value="1"/>
</dbReference>
<dbReference type="EMBL" id="CP129682">
    <property type="protein sequence ID" value="XDS49391.1"/>
    <property type="molecule type" value="Genomic_DNA"/>
</dbReference>
<dbReference type="InterPro" id="IPR003593">
    <property type="entry name" value="AAA+_ATPase"/>
</dbReference>
<keyword evidence="6" id="KW-0547">Nucleotide-binding</keyword>
<keyword evidence="4" id="KW-1003">Cell membrane</keyword>
<feature type="domain" description="ABC transporter" evidence="10">
    <location>
        <begin position="14"/>
        <end position="257"/>
    </location>
</feature>
<evidence type="ECO:0000313" key="13">
    <source>
        <dbReference type="EMBL" id="XDS50611.1"/>
    </source>
</evidence>
<dbReference type="GO" id="GO:0005524">
    <property type="term" value="F:ATP binding"/>
    <property type="evidence" value="ECO:0007669"/>
    <property type="project" value="UniProtKB-KW"/>
</dbReference>
<dbReference type="EMBL" id="CP129675">
    <property type="protein sequence ID" value="XDS45826.1"/>
    <property type="molecule type" value="Genomic_DNA"/>
</dbReference>
<comment type="similarity">
    <text evidence="2">Belongs to the ABC transporter superfamily.</text>
</comment>
<dbReference type="PROSITE" id="PS00211">
    <property type="entry name" value="ABC_TRANSPORTER_1"/>
    <property type="match status" value="1"/>
</dbReference>
<dbReference type="GO" id="GO:0005886">
    <property type="term" value="C:plasma membrane"/>
    <property type="evidence" value="ECO:0007669"/>
    <property type="project" value="UniProtKB-SubCell"/>
</dbReference>
<sequence length="282" mass="30482">MSDNVHGQIHGNALTVRDVDVRIASHPILDSVSLDVAPHERVGLIGSSGSGKSMLARAILGLLPANAHAQGSIDLFGDELIGASEREMADLRGRIVSVVFQNPAVALNPVMKVGKQIELPLRLHYDIPAHERLHRVQAMLDKVGLPHDVLNVYPHELSGGQQQRVAIATALITSPRFIIADEPTTALDSITQLHIIDVLVELVDRAGASLLFITHDFGVLAHATQRCYVIDRGRVVESGPTKQLLSNPKQSVTRQLAESAEELKFNGLRADLDETNGSGDDE</sequence>
<dbReference type="CDD" id="cd03257">
    <property type="entry name" value="ABC_NikE_OppD_transporters"/>
    <property type="match status" value="1"/>
</dbReference>
<name>A0AB39UKK0_9BIFI</name>
<dbReference type="Gene3D" id="3.40.50.300">
    <property type="entry name" value="P-loop containing nucleotide triphosphate hydrolases"/>
    <property type="match status" value="1"/>
</dbReference>
<evidence type="ECO:0000256" key="4">
    <source>
        <dbReference type="ARBA" id="ARBA00022475"/>
    </source>
</evidence>
<reference evidence="12" key="1">
    <citation type="submission" date="2023-07" db="EMBL/GenBank/DDBJ databases">
        <title>Bifidobacterium aquikefiriaerophilum sp. nov. and Bifidobacterium eccum sp. nov., isolated from water kefir.</title>
        <authorList>
            <person name="Breselge S."/>
            <person name="Bellassi P."/>
            <person name="Barcenilla C."/>
            <person name="Alvarez-Ordonez A."/>
            <person name="Morelli L."/>
            <person name="Cotter P.D."/>
        </authorList>
    </citation>
    <scope>NUCLEOTIDE SEQUENCE</scope>
    <source>
        <strain evidence="13">WK012_4_13</strain>
        <strain evidence="12">WK013_4_14</strain>
        <strain evidence="11">WK048_4_13</strain>
    </source>
</reference>
<dbReference type="SUPFAM" id="SSF52540">
    <property type="entry name" value="P-loop containing nucleoside triphosphate hydrolases"/>
    <property type="match status" value="1"/>
</dbReference>
<dbReference type="AlphaFoldDB" id="A0AB39UKK0"/>
<evidence type="ECO:0000256" key="8">
    <source>
        <dbReference type="ARBA" id="ARBA00022967"/>
    </source>
</evidence>
<evidence type="ECO:0000313" key="12">
    <source>
        <dbReference type="EMBL" id="XDS49391.1"/>
    </source>
</evidence>
<keyword evidence="7 12" id="KW-0067">ATP-binding</keyword>
<evidence type="ECO:0000256" key="9">
    <source>
        <dbReference type="ARBA" id="ARBA00023136"/>
    </source>
</evidence>
<dbReference type="PANTHER" id="PTHR43297:SF14">
    <property type="entry name" value="ATPASE AAA-TYPE CORE DOMAIN-CONTAINING PROTEIN"/>
    <property type="match status" value="1"/>
</dbReference>
<dbReference type="KEGG" id="bfk:QN062_09600"/>
<keyword evidence="3" id="KW-0813">Transport</keyword>
<dbReference type="InterPro" id="IPR017871">
    <property type="entry name" value="ABC_transporter-like_CS"/>
</dbReference>
<evidence type="ECO:0000259" key="10">
    <source>
        <dbReference type="PROSITE" id="PS50893"/>
    </source>
</evidence>
<protein>
    <submittedName>
        <fullName evidence="12">ABC transporter ATP-binding protein</fullName>
    </submittedName>
</protein>
<evidence type="ECO:0000313" key="11">
    <source>
        <dbReference type="EMBL" id="XDS45826.1"/>
    </source>
</evidence>
<gene>
    <name evidence="13" type="ORF">QN062_09600</name>
    <name evidence="12" type="ORF">QN216_03805</name>
    <name evidence="11" type="ORF">QN217_06640</name>
</gene>
<dbReference type="InterPro" id="IPR050388">
    <property type="entry name" value="ABC_Ni/Peptide_Import"/>
</dbReference>
<accession>A0AB39UKK0</accession>
<comment type="subcellular location">
    <subcellularLocation>
        <location evidence="1">Cell membrane</location>
        <topology evidence="1">Peripheral membrane protein</topology>
    </subcellularLocation>
</comment>
<dbReference type="GO" id="GO:0016887">
    <property type="term" value="F:ATP hydrolysis activity"/>
    <property type="evidence" value="ECO:0007669"/>
    <property type="project" value="InterPro"/>
</dbReference>
<dbReference type="PANTHER" id="PTHR43297">
    <property type="entry name" value="OLIGOPEPTIDE TRANSPORT ATP-BINDING PROTEIN APPD"/>
    <property type="match status" value="1"/>
</dbReference>
<keyword evidence="9" id="KW-0472">Membrane</keyword>
<dbReference type="PROSITE" id="PS50893">
    <property type="entry name" value="ABC_TRANSPORTER_2"/>
    <property type="match status" value="1"/>
</dbReference>
<evidence type="ECO:0000256" key="7">
    <source>
        <dbReference type="ARBA" id="ARBA00022840"/>
    </source>
</evidence>
<keyword evidence="8" id="KW-1278">Translocase</keyword>
<organism evidence="12">
    <name type="scientific">Bifidobacterium fermentum</name>
    <dbReference type="NCBI Taxonomy" id="3059035"/>
    <lineage>
        <taxon>Bacteria</taxon>
        <taxon>Bacillati</taxon>
        <taxon>Actinomycetota</taxon>
        <taxon>Actinomycetes</taxon>
        <taxon>Bifidobacteriales</taxon>
        <taxon>Bifidobacteriaceae</taxon>
        <taxon>Bifidobacterium</taxon>
    </lineage>
</organism>
<evidence type="ECO:0000256" key="3">
    <source>
        <dbReference type="ARBA" id="ARBA00022448"/>
    </source>
</evidence>